<feature type="transmembrane region" description="Helical" evidence="1">
    <location>
        <begin position="12"/>
        <end position="32"/>
    </location>
</feature>
<accession>A0A417XSW0</accession>
<dbReference type="AlphaFoldDB" id="A0A417XSW0"/>
<reference evidence="2 3" key="1">
    <citation type="submission" date="2018-09" db="EMBL/GenBank/DDBJ databases">
        <title>Genome sequencing of Nocardioides immobilis CCTCC AB 2017083 for comparison to Nocardioides silvaticus.</title>
        <authorList>
            <person name="Li C."/>
            <person name="Wang G."/>
        </authorList>
    </citation>
    <scope>NUCLEOTIDE SEQUENCE [LARGE SCALE GENOMIC DNA]</scope>
    <source>
        <strain evidence="2 3">CCTCC AB 2017083</strain>
    </source>
</reference>
<keyword evidence="1" id="KW-1133">Transmembrane helix</keyword>
<keyword evidence="1" id="KW-0812">Transmembrane</keyword>
<dbReference type="RefSeq" id="WP_118929029.1">
    <property type="nucleotide sequence ID" value="NZ_QXGH01000050.1"/>
</dbReference>
<name>A0A417XSW0_9ACTN</name>
<evidence type="ECO:0000313" key="3">
    <source>
        <dbReference type="Proteomes" id="UP000283644"/>
    </source>
</evidence>
<dbReference type="Proteomes" id="UP000283644">
    <property type="component" value="Unassembled WGS sequence"/>
</dbReference>
<keyword evidence="3" id="KW-1185">Reference proteome</keyword>
<dbReference type="EMBL" id="QXGH01000050">
    <property type="protein sequence ID" value="RHW23331.1"/>
    <property type="molecule type" value="Genomic_DNA"/>
</dbReference>
<organism evidence="2 3">
    <name type="scientific">Nocardioides immobilis</name>
    <dbReference type="NCBI Taxonomy" id="2049295"/>
    <lineage>
        <taxon>Bacteria</taxon>
        <taxon>Bacillati</taxon>
        <taxon>Actinomycetota</taxon>
        <taxon>Actinomycetes</taxon>
        <taxon>Propionibacteriales</taxon>
        <taxon>Nocardioidaceae</taxon>
        <taxon>Nocardioides</taxon>
    </lineage>
</organism>
<evidence type="ECO:0000313" key="2">
    <source>
        <dbReference type="EMBL" id="RHW23331.1"/>
    </source>
</evidence>
<keyword evidence="1" id="KW-0472">Membrane</keyword>
<evidence type="ECO:0000256" key="1">
    <source>
        <dbReference type="SAM" id="Phobius"/>
    </source>
</evidence>
<gene>
    <name evidence="2" type="ORF">D0Z08_30400</name>
</gene>
<protein>
    <submittedName>
        <fullName evidence="2">Uncharacterized protein</fullName>
    </submittedName>
</protein>
<dbReference type="OrthoDB" id="3789602at2"/>
<comment type="caution">
    <text evidence="2">The sequence shown here is derived from an EMBL/GenBank/DDBJ whole genome shotgun (WGS) entry which is preliminary data.</text>
</comment>
<proteinExistence type="predicted"/>
<sequence>MREALTAFVPLFAFMLLPVWIPLLTVTVGWVADRVGGRKHDAFAARLADVKARSHARRAELAAARHELQAGTHAARPALVAEAA</sequence>